<sequence length="95" mass="10858">MVNLERSGPCRPENEIGNRDVTALPSLALRRDSEADNNLTRCQLQTRRTSCWSSDEKVEAATIRISMKKTREMEDTILLATAIIKKIIKLSYMIF</sequence>
<reference evidence="1" key="1">
    <citation type="submission" date="2018-08" db="EMBL/GenBank/DDBJ databases">
        <title>Oryza glaberrima genomic DNA, chromosome 11, BAC clone:Ogla0084B09.</title>
        <authorList>
            <person name="Wu J."/>
            <person name="Kanamori H."/>
        </authorList>
    </citation>
    <scope>NUCLEOTIDE SEQUENCE</scope>
    <source>
        <strain evidence="1">IRGC104038</strain>
    </source>
</reference>
<evidence type="ECO:0000313" key="1">
    <source>
        <dbReference type="EMBL" id="BBF89535.1"/>
    </source>
</evidence>
<gene>
    <name evidence="1" type="primary">Ogla0084B09.22</name>
</gene>
<organism evidence="1">
    <name type="scientific">Oryza glaberrima</name>
    <name type="common">African rice</name>
    <dbReference type="NCBI Taxonomy" id="4538"/>
    <lineage>
        <taxon>Eukaryota</taxon>
        <taxon>Viridiplantae</taxon>
        <taxon>Streptophyta</taxon>
        <taxon>Embryophyta</taxon>
        <taxon>Tracheophyta</taxon>
        <taxon>Spermatophyta</taxon>
        <taxon>Magnoliopsida</taxon>
        <taxon>Liliopsida</taxon>
        <taxon>Poales</taxon>
        <taxon>Poaceae</taxon>
        <taxon>BOP clade</taxon>
        <taxon>Oryzoideae</taxon>
        <taxon>Oryzeae</taxon>
        <taxon>Oryzinae</taxon>
        <taxon>Oryza</taxon>
    </lineage>
</organism>
<protein>
    <submittedName>
        <fullName evidence="1">Uncharacterized protein</fullName>
    </submittedName>
</protein>
<dbReference type="AlphaFoldDB" id="A0A679BB28"/>
<accession>A0A679BB28</accession>
<name>A0A679BB28_ORYGL</name>
<dbReference type="EMBL" id="AP018862">
    <property type="protein sequence ID" value="BBF89535.1"/>
    <property type="molecule type" value="Genomic_DNA"/>
</dbReference>
<proteinExistence type="predicted"/>